<sequence length="107" mass="11350">MGLPLGVVREAQLPAVARADTALPVLAEAALVRYPAEGTRLRSGTKVRANSSTGWGDVFCCSLQKGQKIPAGETTVSHASVRHSDTELRGSWTLPVNSQQSGRHAAW</sequence>
<dbReference type="Proteomes" id="UP000636661">
    <property type="component" value="Unassembled WGS sequence"/>
</dbReference>
<evidence type="ECO:0000313" key="2">
    <source>
        <dbReference type="EMBL" id="GGU61550.1"/>
    </source>
</evidence>
<name>A0A918I4B9_9ACTN</name>
<comment type="caution">
    <text evidence="2">The sequence shown here is derived from an EMBL/GenBank/DDBJ whole genome shotgun (WGS) entry which is preliminary data.</text>
</comment>
<protein>
    <submittedName>
        <fullName evidence="2">Uncharacterized protein</fullName>
    </submittedName>
</protein>
<organism evidence="2 3">
    <name type="scientific">Streptomyces lavendofoliae</name>
    <dbReference type="NCBI Taxonomy" id="67314"/>
    <lineage>
        <taxon>Bacteria</taxon>
        <taxon>Bacillati</taxon>
        <taxon>Actinomycetota</taxon>
        <taxon>Actinomycetes</taxon>
        <taxon>Kitasatosporales</taxon>
        <taxon>Streptomycetaceae</taxon>
        <taxon>Streptomyces</taxon>
    </lineage>
</organism>
<evidence type="ECO:0000313" key="3">
    <source>
        <dbReference type="Proteomes" id="UP000636661"/>
    </source>
</evidence>
<proteinExistence type="predicted"/>
<reference evidence="2" key="1">
    <citation type="journal article" date="2014" name="Int. J. Syst. Evol. Microbiol.">
        <title>Complete genome sequence of Corynebacterium casei LMG S-19264T (=DSM 44701T), isolated from a smear-ripened cheese.</title>
        <authorList>
            <consortium name="US DOE Joint Genome Institute (JGI-PGF)"/>
            <person name="Walter F."/>
            <person name="Albersmeier A."/>
            <person name="Kalinowski J."/>
            <person name="Ruckert C."/>
        </authorList>
    </citation>
    <scope>NUCLEOTIDE SEQUENCE</scope>
    <source>
        <strain evidence="2">JCM 4391</strain>
    </source>
</reference>
<accession>A0A918I4B9</accession>
<dbReference type="EMBL" id="BMTP01000019">
    <property type="protein sequence ID" value="GGU61550.1"/>
    <property type="molecule type" value="Genomic_DNA"/>
</dbReference>
<keyword evidence="3" id="KW-1185">Reference proteome</keyword>
<feature type="compositionally biased region" description="Polar residues" evidence="1">
    <location>
        <begin position="94"/>
        <end position="107"/>
    </location>
</feature>
<dbReference type="AlphaFoldDB" id="A0A918I4B9"/>
<feature type="region of interest" description="Disordered" evidence="1">
    <location>
        <begin position="72"/>
        <end position="107"/>
    </location>
</feature>
<evidence type="ECO:0000256" key="1">
    <source>
        <dbReference type="SAM" id="MobiDB-lite"/>
    </source>
</evidence>
<gene>
    <name evidence="2" type="ORF">GCM10010274_58090</name>
</gene>
<reference evidence="2" key="2">
    <citation type="submission" date="2020-09" db="EMBL/GenBank/DDBJ databases">
        <authorList>
            <person name="Sun Q."/>
            <person name="Ohkuma M."/>
        </authorList>
    </citation>
    <scope>NUCLEOTIDE SEQUENCE</scope>
    <source>
        <strain evidence="2">JCM 4391</strain>
    </source>
</reference>